<evidence type="ECO:0000313" key="3">
    <source>
        <dbReference type="Proteomes" id="UP001152049"/>
    </source>
</evidence>
<dbReference type="PANTHER" id="PTHR35910">
    <property type="entry name" value="2EXR DOMAIN-CONTAINING PROTEIN"/>
    <property type="match status" value="1"/>
</dbReference>
<gene>
    <name evidence="2" type="ORF">NW762_013715</name>
</gene>
<comment type="caution">
    <text evidence="2">The sequence shown here is derived from an EMBL/GenBank/DDBJ whole genome shotgun (WGS) entry which is preliminary data.</text>
</comment>
<dbReference type="PANTHER" id="PTHR35910:SF1">
    <property type="entry name" value="2EXR DOMAIN-CONTAINING PROTEIN"/>
    <property type="match status" value="1"/>
</dbReference>
<evidence type="ECO:0000259" key="1">
    <source>
        <dbReference type="Pfam" id="PF20150"/>
    </source>
</evidence>
<accession>A0A9W8V8C5</accession>
<name>A0A9W8V8C5_9HYPO</name>
<keyword evidence="3" id="KW-1185">Reference proteome</keyword>
<dbReference type="Pfam" id="PF20150">
    <property type="entry name" value="2EXR"/>
    <property type="match status" value="1"/>
</dbReference>
<dbReference type="InterPro" id="IPR045518">
    <property type="entry name" value="2EXR"/>
</dbReference>
<dbReference type="EMBL" id="JAOQAZ010000044">
    <property type="protein sequence ID" value="KAJ4245971.1"/>
    <property type="molecule type" value="Genomic_DNA"/>
</dbReference>
<reference evidence="2" key="1">
    <citation type="submission" date="2022-09" db="EMBL/GenBank/DDBJ databases">
        <title>Fusarium specimens isolated from Avocado Roots.</title>
        <authorList>
            <person name="Stajich J."/>
            <person name="Roper C."/>
            <person name="Heimlech-Rivalta G."/>
        </authorList>
    </citation>
    <scope>NUCLEOTIDE SEQUENCE</scope>
    <source>
        <strain evidence="2">CF00136</strain>
    </source>
</reference>
<dbReference type="Proteomes" id="UP001152049">
    <property type="component" value="Unassembled WGS sequence"/>
</dbReference>
<dbReference type="OrthoDB" id="2142759at2759"/>
<protein>
    <recommendedName>
        <fullName evidence="1">2EXR domain-containing protein</fullName>
    </recommendedName>
</protein>
<feature type="domain" description="2EXR" evidence="1">
    <location>
        <begin position="6"/>
        <end position="123"/>
    </location>
</feature>
<proteinExistence type="predicted"/>
<dbReference type="AlphaFoldDB" id="A0A9W8V8C5"/>
<sequence>MSGLKRFNKLPLELQLRIWEFTWPSPKIWSIADLTRVHQPGGNIFQHPLDHDLLSRLYPNPMVPNRLRRVDVDLVEESSHETGPVTLRICRHSREHILKYFIPIRDACLKQSSTWVNIQSDMLWLESGSIMSTPPNGYRTQRVYKTLQATETWHMLNMLKAYGDQITRFQSAIIKHKDWRNYSIAFQLLFLTGVTLVQIVMDENSTDPTDELLQHIRYMTGYGSRVVTFQILRFDLTMIAEEKVPGFMLKEWSATYKPWIQP</sequence>
<organism evidence="2 3">
    <name type="scientific">Fusarium torreyae</name>
    <dbReference type="NCBI Taxonomy" id="1237075"/>
    <lineage>
        <taxon>Eukaryota</taxon>
        <taxon>Fungi</taxon>
        <taxon>Dikarya</taxon>
        <taxon>Ascomycota</taxon>
        <taxon>Pezizomycotina</taxon>
        <taxon>Sordariomycetes</taxon>
        <taxon>Hypocreomycetidae</taxon>
        <taxon>Hypocreales</taxon>
        <taxon>Nectriaceae</taxon>
        <taxon>Fusarium</taxon>
    </lineage>
</organism>
<evidence type="ECO:0000313" key="2">
    <source>
        <dbReference type="EMBL" id="KAJ4245971.1"/>
    </source>
</evidence>